<accession>A0A1R4H0G3</accession>
<organism evidence="1 2">
    <name type="scientific">Crenothrix polyspora</name>
    <dbReference type="NCBI Taxonomy" id="360316"/>
    <lineage>
        <taxon>Bacteria</taxon>
        <taxon>Pseudomonadati</taxon>
        <taxon>Pseudomonadota</taxon>
        <taxon>Gammaproteobacteria</taxon>
        <taxon>Methylococcales</taxon>
        <taxon>Crenotrichaceae</taxon>
        <taxon>Crenothrix</taxon>
    </lineage>
</organism>
<evidence type="ECO:0000313" key="2">
    <source>
        <dbReference type="Proteomes" id="UP000195442"/>
    </source>
</evidence>
<protein>
    <submittedName>
        <fullName evidence="1">Uncharacterized protein</fullName>
    </submittedName>
</protein>
<dbReference type="AlphaFoldDB" id="A0A1R4H0G3"/>
<dbReference type="Proteomes" id="UP000195442">
    <property type="component" value="Unassembled WGS sequence"/>
</dbReference>
<proteinExistence type="predicted"/>
<gene>
    <name evidence="1" type="ORF">CRENPOLYSF2_1270002</name>
</gene>
<name>A0A1R4H0G3_9GAMM</name>
<keyword evidence="2" id="KW-1185">Reference proteome</keyword>
<sequence>MITPNVAKNVVIRTDEPCMVEGIYQASKAIALNMLDKGIDIATISEVTGLAESVVETFLTSKER</sequence>
<dbReference type="RefSeq" id="WP_087145752.1">
    <property type="nucleotide sequence ID" value="NZ_FUKJ01000032.1"/>
</dbReference>
<dbReference type="EMBL" id="FUKJ01000032">
    <property type="protein sequence ID" value="SJM89692.1"/>
    <property type="molecule type" value="Genomic_DNA"/>
</dbReference>
<dbReference type="OrthoDB" id="7098295at2"/>
<reference evidence="2" key="1">
    <citation type="submission" date="2017-02" db="EMBL/GenBank/DDBJ databases">
        <authorList>
            <person name="Daims H."/>
        </authorList>
    </citation>
    <scope>NUCLEOTIDE SEQUENCE [LARGE SCALE GENOMIC DNA]</scope>
</reference>
<evidence type="ECO:0000313" key="1">
    <source>
        <dbReference type="EMBL" id="SJM89692.1"/>
    </source>
</evidence>